<dbReference type="PANTHER" id="PTHR47660:SF3">
    <property type="entry name" value="FINGER DOMAIN PROTEIN, PUTATIVE (AFU_ORTHOLOGUE AFUA_4G03310)-RELATED"/>
    <property type="match status" value="1"/>
</dbReference>
<feature type="region of interest" description="Disordered" evidence="7">
    <location>
        <begin position="46"/>
        <end position="68"/>
    </location>
</feature>
<dbReference type="SUPFAM" id="SSF57701">
    <property type="entry name" value="Zn2/Cys6 DNA-binding domain"/>
    <property type="match status" value="1"/>
</dbReference>
<keyword evidence="2" id="KW-0862">Zinc</keyword>
<gene>
    <name evidence="9" type="ORF">PV04_02637</name>
</gene>
<reference evidence="9 10" key="1">
    <citation type="submission" date="2015-01" db="EMBL/GenBank/DDBJ databases">
        <title>The Genome Sequence of Capronia semiimmersa CBS27337.</title>
        <authorList>
            <consortium name="The Broad Institute Genomics Platform"/>
            <person name="Cuomo C."/>
            <person name="de Hoog S."/>
            <person name="Gorbushina A."/>
            <person name="Stielow B."/>
            <person name="Teixiera M."/>
            <person name="Abouelleil A."/>
            <person name="Chapman S.B."/>
            <person name="Priest M."/>
            <person name="Young S.K."/>
            <person name="Wortman J."/>
            <person name="Nusbaum C."/>
            <person name="Birren B."/>
        </authorList>
    </citation>
    <scope>NUCLEOTIDE SEQUENCE [LARGE SCALE GENOMIC DNA]</scope>
    <source>
        <strain evidence="9 10">CBS 27337</strain>
    </source>
</reference>
<keyword evidence="6" id="KW-0539">Nucleus</keyword>
<dbReference type="GO" id="GO:0003677">
    <property type="term" value="F:DNA binding"/>
    <property type="evidence" value="ECO:0007669"/>
    <property type="project" value="UniProtKB-KW"/>
</dbReference>
<feature type="region of interest" description="Disordered" evidence="7">
    <location>
        <begin position="82"/>
        <end position="103"/>
    </location>
</feature>
<dbReference type="HOGENOM" id="CLU_044368_0_0_1"/>
<evidence type="ECO:0000256" key="5">
    <source>
        <dbReference type="ARBA" id="ARBA00023163"/>
    </source>
</evidence>
<feature type="domain" description="Zn(2)-C6 fungal-type" evidence="8">
    <location>
        <begin position="12"/>
        <end position="42"/>
    </location>
</feature>
<evidence type="ECO:0000256" key="2">
    <source>
        <dbReference type="ARBA" id="ARBA00022833"/>
    </source>
</evidence>
<name>A0A0D2E7S1_9EURO</name>
<evidence type="ECO:0000256" key="7">
    <source>
        <dbReference type="SAM" id="MobiDB-lite"/>
    </source>
</evidence>
<evidence type="ECO:0000256" key="1">
    <source>
        <dbReference type="ARBA" id="ARBA00022723"/>
    </source>
</evidence>
<evidence type="ECO:0000256" key="3">
    <source>
        <dbReference type="ARBA" id="ARBA00023015"/>
    </source>
</evidence>
<evidence type="ECO:0000256" key="4">
    <source>
        <dbReference type="ARBA" id="ARBA00023125"/>
    </source>
</evidence>
<dbReference type="GO" id="GO:0008270">
    <property type="term" value="F:zinc ion binding"/>
    <property type="evidence" value="ECO:0007669"/>
    <property type="project" value="InterPro"/>
</dbReference>
<dbReference type="Gene3D" id="4.10.240.10">
    <property type="entry name" value="Zn(2)-C6 fungal-type DNA-binding domain"/>
    <property type="match status" value="1"/>
</dbReference>
<dbReference type="InterPro" id="IPR001138">
    <property type="entry name" value="Zn2Cys6_DnaBD"/>
</dbReference>
<dbReference type="InterPro" id="IPR036864">
    <property type="entry name" value="Zn2-C6_fun-type_DNA-bd_sf"/>
</dbReference>
<evidence type="ECO:0000313" key="10">
    <source>
        <dbReference type="Proteomes" id="UP000054266"/>
    </source>
</evidence>
<dbReference type="AlphaFoldDB" id="A0A0D2E7S1"/>
<dbReference type="EMBL" id="KN846957">
    <property type="protein sequence ID" value="KIW70362.1"/>
    <property type="molecule type" value="Genomic_DNA"/>
</dbReference>
<dbReference type="Pfam" id="PF00172">
    <property type="entry name" value="Zn_clus"/>
    <property type="match status" value="1"/>
</dbReference>
<organism evidence="9 10">
    <name type="scientific">Phialophora macrospora</name>
    <dbReference type="NCBI Taxonomy" id="1851006"/>
    <lineage>
        <taxon>Eukaryota</taxon>
        <taxon>Fungi</taxon>
        <taxon>Dikarya</taxon>
        <taxon>Ascomycota</taxon>
        <taxon>Pezizomycotina</taxon>
        <taxon>Eurotiomycetes</taxon>
        <taxon>Chaetothyriomycetidae</taxon>
        <taxon>Chaetothyriales</taxon>
        <taxon>Herpotrichiellaceae</taxon>
        <taxon>Phialophora</taxon>
    </lineage>
</organism>
<keyword evidence="10" id="KW-1185">Reference proteome</keyword>
<dbReference type="Proteomes" id="UP000054266">
    <property type="component" value="Unassembled WGS sequence"/>
</dbReference>
<feature type="compositionally biased region" description="Acidic residues" evidence="7">
    <location>
        <begin position="50"/>
        <end position="59"/>
    </location>
</feature>
<evidence type="ECO:0000256" key="6">
    <source>
        <dbReference type="ARBA" id="ARBA00023242"/>
    </source>
</evidence>
<keyword evidence="4" id="KW-0238">DNA-binding</keyword>
<evidence type="ECO:0000313" key="9">
    <source>
        <dbReference type="EMBL" id="KIW70362.1"/>
    </source>
</evidence>
<dbReference type="STRING" id="5601.A0A0D2E7S1"/>
<sequence>MSPKVTIPRKKSCGNCFKSKLRCDLRKPSCTRCENRKWDCAYTTGANPPSEEDGAEENDNLSGPPSLASQAGRLDLHAKYIDPQANSPSSVPRNNRPNTSSHITSIRPSEILDFSGIQLICTVDAHRIRVRWLESLLPSIDQRPKPFQPATMSFIGSIFKSYPSMFVAGDCPPFIHWSQVKGKAMCLPLENCMNISRMWTAQTAGSADMVREVIEQEMHKLFEKRAHCGHLELLATFQAYLLYAIMLFSSTLSTGSIRQDIIMRLQELAGDAAGKGTLCYAETEGTRPDWESWIIASAKRRTLFATSLFDNLVNFSQGSPSFAAVELAGLPAPASKALWNAQTRESWNRAYNQQLSHSGDGELLISDLWPHSQANSEALQPKIDRWLSSVDEFGMMIYAVTSHTYKHNDSCA</sequence>
<accession>A0A0D2E7S1</accession>
<protein>
    <recommendedName>
        <fullName evidence="8">Zn(2)-C6 fungal-type domain-containing protein</fullName>
    </recommendedName>
</protein>
<keyword evidence="5" id="KW-0804">Transcription</keyword>
<dbReference type="PROSITE" id="PS50048">
    <property type="entry name" value="ZN2_CY6_FUNGAL_2"/>
    <property type="match status" value="1"/>
</dbReference>
<proteinExistence type="predicted"/>
<dbReference type="GO" id="GO:0000981">
    <property type="term" value="F:DNA-binding transcription factor activity, RNA polymerase II-specific"/>
    <property type="evidence" value="ECO:0007669"/>
    <property type="project" value="InterPro"/>
</dbReference>
<dbReference type="PANTHER" id="PTHR47660">
    <property type="entry name" value="TRANSCRIPTION FACTOR WITH C2H2 AND ZN(2)-CYS(6) DNA BINDING DOMAIN (EUROFUNG)-RELATED-RELATED"/>
    <property type="match status" value="1"/>
</dbReference>
<feature type="compositionally biased region" description="Polar residues" evidence="7">
    <location>
        <begin position="84"/>
        <end position="103"/>
    </location>
</feature>
<keyword evidence="3" id="KW-0805">Transcription regulation</keyword>
<dbReference type="CDD" id="cd00067">
    <property type="entry name" value="GAL4"/>
    <property type="match status" value="1"/>
</dbReference>
<keyword evidence="1" id="KW-0479">Metal-binding</keyword>
<evidence type="ECO:0000259" key="8">
    <source>
        <dbReference type="PROSITE" id="PS50048"/>
    </source>
</evidence>